<name>A0A6N2U6B3_9ACTO</name>
<feature type="domain" description="Methyltransferase small" evidence="3">
    <location>
        <begin position="31"/>
        <end position="199"/>
    </location>
</feature>
<dbReference type="Pfam" id="PF05175">
    <property type="entry name" value="MTS"/>
    <property type="match status" value="1"/>
</dbReference>
<dbReference type="EMBL" id="CACRSM010000003">
    <property type="protein sequence ID" value="VYT12949.1"/>
    <property type="molecule type" value="Genomic_DNA"/>
</dbReference>
<dbReference type="PANTHER" id="PTHR47816">
    <property type="entry name" value="RIBOSOMAL RNA SMALL SUBUNIT METHYLTRANSFERASE C"/>
    <property type="match status" value="1"/>
</dbReference>
<dbReference type="InterPro" id="IPR029063">
    <property type="entry name" value="SAM-dependent_MTases_sf"/>
</dbReference>
<dbReference type="Gene3D" id="3.40.50.150">
    <property type="entry name" value="Vaccinia Virus protein VP39"/>
    <property type="match status" value="1"/>
</dbReference>
<dbReference type="PANTHER" id="PTHR47816:SF4">
    <property type="entry name" value="RIBOSOMAL RNA SMALL SUBUNIT METHYLTRANSFERASE C"/>
    <property type="match status" value="1"/>
</dbReference>
<evidence type="ECO:0000313" key="4">
    <source>
        <dbReference type="EMBL" id="VYT12949.1"/>
    </source>
</evidence>
<protein>
    <submittedName>
        <fullName evidence="4">Ribosomal RNA small subunit methyltransferase C</fullName>
        <ecNumber evidence="4">2.1.1.172</ecNumber>
    </submittedName>
</protein>
<dbReference type="GO" id="GO:0052914">
    <property type="term" value="F:16S rRNA (guanine(1207)-N(2))-methyltransferase activity"/>
    <property type="evidence" value="ECO:0007669"/>
    <property type="project" value="UniProtKB-EC"/>
</dbReference>
<keyword evidence="2 4" id="KW-0808">Transferase</keyword>
<sequence>MDEQYFTDSEPASADELHLIRDRVRGFDLEMWVSDRVFSGSRIDLGTRQLLAEAPALPERGNFLDVGCGWGPLAVTMGLESPEASVWAVDVNSRALDLTARNASLNEAENVHTLHAEEAPEKLRSQGITFDVIWSNPPIRIGKNALHELLKTWLSMLNANGVAYLVVQKNLGADSLTQWLCQQGFPAEKIASKKGYRIIEVRAHS</sequence>
<keyword evidence="1 4" id="KW-0489">Methyltransferase</keyword>
<dbReference type="InterPro" id="IPR046977">
    <property type="entry name" value="RsmC/RlmG"/>
</dbReference>
<dbReference type="InterPro" id="IPR007848">
    <property type="entry name" value="Small_mtfrase_dom"/>
</dbReference>
<proteinExistence type="predicted"/>
<evidence type="ECO:0000256" key="1">
    <source>
        <dbReference type="ARBA" id="ARBA00022603"/>
    </source>
</evidence>
<dbReference type="AlphaFoldDB" id="A0A6N2U6B3"/>
<reference evidence="4" key="1">
    <citation type="submission" date="2019-11" db="EMBL/GenBank/DDBJ databases">
        <authorList>
            <person name="Feng L."/>
        </authorList>
    </citation>
    <scope>NUCLEOTIDE SEQUENCE</scope>
    <source>
        <strain evidence="4">AodontolyticusLFYP35</strain>
    </source>
</reference>
<dbReference type="CDD" id="cd02440">
    <property type="entry name" value="AdoMet_MTases"/>
    <property type="match status" value="1"/>
</dbReference>
<gene>
    <name evidence="4" type="primary">rsmC_2</name>
    <name evidence="4" type="ORF">AOLFYP35_01651</name>
</gene>
<dbReference type="EC" id="2.1.1.172" evidence="4"/>
<dbReference type="SUPFAM" id="SSF53335">
    <property type="entry name" value="S-adenosyl-L-methionine-dependent methyltransferases"/>
    <property type="match status" value="1"/>
</dbReference>
<evidence type="ECO:0000256" key="2">
    <source>
        <dbReference type="ARBA" id="ARBA00022679"/>
    </source>
</evidence>
<evidence type="ECO:0000259" key="3">
    <source>
        <dbReference type="Pfam" id="PF05175"/>
    </source>
</evidence>
<organism evidence="4">
    <name type="scientific">Schaalia odontolytica</name>
    <dbReference type="NCBI Taxonomy" id="1660"/>
    <lineage>
        <taxon>Bacteria</taxon>
        <taxon>Bacillati</taxon>
        <taxon>Actinomycetota</taxon>
        <taxon>Actinomycetes</taxon>
        <taxon>Actinomycetales</taxon>
        <taxon>Actinomycetaceae</taxon>
        <taxon>Schaalia</taxon>
    </lineage>
</organism>
<accession>A0A6N2U6B3</accession>